<accession>A0ABQ4X1X1</accession>
<keyword evidence="2" id="KW-1185">Reference proteome</keyword>
<comment type="caution">
    <text evidence="1">The sequence shown here is derived from an EMBL/GenBank/DDBJ whole genome shotgun (WGS) entry which is preliminary data.</text>
</comment>
<dbReference type="EMBL" id="BQNB010009132">
    <property type="protein sequence ID" value="GJS59189.1"/>
    <property type="molecule type" value="Genomic_DNA"/>
</dbReference>
<proteinExistence type="predicted"/>
<evidence type="ECO:0008006" key="3">
    <source>
        <dbReference type="Google" id="ProtNLM"/>
    </source>
</evidence>
<gene>
    <name evidence="1" type="ORF">Tco_0653973</name>
</gene>
<organism evidence="1 2">
    <name type="scientific">Tanacetum coccineum</name>
    <dbReference type="NCBI Taxonomy" id="301880"/>
    <lineage>
        <taxon>Eukaryota</taxon>
        <taxon>Viridiplantae</taxon>
        <taxon>Streptophyta</taxon>
        <taxon>Embryophyta</taxon>
        <taxon>Tracheophyta</taxon>
        <taxon>Spermatophyta</taxon>
        <taxon>Magnoliopsida</taxon>
        <taxon>eudicotyledons</taxon>
        <taxon>Gunneridae</taxon>
        <taxon>Pentapetalae</taxon>
        <taxon>asterids</taxon>
        <taxon>campanulids</taxon>
        <taxon>Asterales</taxon>
        <taxon>Asteraceae</taxon>
        <taxon>Asteroideae</taxon>
        <taxon>Anthemideae</taxon>
        <taxon>Anthemidinae</taxon>
        <taxon>Tanacetum</taxon>
    </lineage>
</organism>
<reference evidence="1" key="2">
    <citation type="submission" date="2022-01" db="EMBL/GenBank/DDBJ databases">
        <authorList>
            <person name="Yamashiro T."/>
            <person name="Shiraishi A."/>
            <person name="Satake H."/>
            <person name="Nakayama K."/>
        </authorList>
    </citation>
    <scope>NUCLEOTIDE SEQUENCE</scope>
</reference>
<reference evidence="1" key="1">
    <citation type="journal article" date="2022" name="Int. J. Mol. Sci.">
        <title>Draft Genome of Tanacetum Coccineum: Genomic Comparison of Closely Related Tanacetum-Family Plants.</title>
        <authorList>
            <person name="Yamashiro T."/>
            <person name="Shiraishi A."/>
            <person name="Nakayama K."/>
            <person name="Satake H."/>
        </authorList>
    </citation>
    <scope>NUCLEOTIDE SEQUENCE</scope>
</reference>
<protein>
    <recommendedName>
        <fullName evidence="3">Reverse transcriptase Ty1/copia-type domain-containing protein</fullName>
    </recommendedName>
</protein>
<evidence type="ECO:0000313" key="1">
    <source>
        <dbReference type="EMBL" id="GJS59189.1"/>
    </source>
</evidence>
<name>A0ABQ4X1X1_9ASTR</name>
<evidence type="ECO:0000313" key="2">
    <source>
        <dbReference type="Proteomes" id="UP001151760"/>
    </source>
</evidence>
<sequence length="262" mass="29795">MYYCRSIGTDHWHKPKLDVDLSGEPLDQSDYRSKIGSLMYLTSSRPDLVQAVPLHGLLVSKRSSGFELTAFLYADHAYALILEKALLEGLHSCDKLVRLYVKETKLQTAMSSAEAEYVALSSTIAISMAKPPTLSYKATPYSKPLPEDRFLYLGQRIGMKCLTPSELEFLYKLQKALKLILTERFKFIKFFCEHDPPSMCAYKIFLIAEAIIREDKCLIRRENHVLSVLLSGALFHNHIDKRISCHLRYASVEIPGNVLSED</sequence>
<dbReference type="Proteomes" id="UP001151760">
    <property type="component" value="Unassembled WGS sequence"/>
</dbReference>